<dbReference type="SUPFAM" id="SSF55307">
    <property type="entry name" value="Tubulin C-terminal domain-like"/>
    <property type="match status" value="1"/>
</dbReference>
<evidence type="ECO:0000313" key="7">
    <source>
        <dbReference type="Proteomes" id="UP000470213"/>
    </source>
</evidence>
<feature type="coiled-coil region" evidence="3">
    <location>
        <begin position="422"/>
        <end position="470"/>
    </location>
</feature>
<dbReference type="EMBL" id="JAAAWN010000009">
    <property type="protein sequence ID" value="NDV91222.1"/>
    <property type="molecule type" value="Genomic_DNA"/>
</dbReference>
<dbReference type="Gene3D" id="3.40.50.1440">
    <property type="entry name" value="Tubulin/FtsZ, GTPase domain"/>
    <property type="match status" value="1"/>
</dbReference>
<name>A0A7X5LKU6_9ALTE</name>
<dbReference type="AlphaFoldDB" id="A0A7X5LKU6"/>
<organism evidence="6 7">
    <name type="scientific">Alteromonas profundi</name>
    <dbReference type="NCBI Taxonomy" id="2696062"/>
    <lineage>
        <taxon>Bacteria</taxon>
        <taxon>Pseudomonadati</taxon>
        <taxon>Pseudomonadota</taxon>
        <taxon>Gammaproteobacteria</taxon>
        <taxon>Alteromonadales</taxon>
        <taxon>Alteromonadaceae</taxon>
        <taxon>Alteromonas/Salinimonas group</taxon>
        <taxon>Alteromonas</taxon>
    </lineage>
</organism>
<dbReference type="Pfam" id="PF00091">
    <property type="entry name" value="Tubulin"/>
    <property type="match status" value="1"/>
</dbReference>
<dbReference type="GO" id="GO:0003924">
    <property type="term" value="F:GTPase activity"/>
    <property type="evidence" value="ECO:0007669"/>
    <property type="project" value="InterPro"/>
</dbReference>
<proteinExistence type="predicted"/>
<evidence type="ECO:0000256" key="3">
    <source>
        <dbReference type="SAM" id="Coils"/>
    </source>
</evidence>
<evidence type="ECO:0008006" key="8">
    <source>
        <dbReference type="Google" id="ProtNLM"/>
    </source>
</evidence>
<evidence type="ECO:0000256" key="2">
    <source>
        <dbReference type="ARBA" id="ARBA00023134"/>
    </source>
</evidence>
<dbReference type="PANTHER" id="PTHR30314">
    <property type="entry name" value="CELL DIVISION PROTEIN FTSZ-RELATED"/>
    <property type="match status" value="1"/>
</dbReference>
<dbReference type="InterPro" id="IPR036525">
    <property type="entry name" value="Tubulin/FtsZ_GTPase_sf"/>
</dbReference>
<dbReference type="GO" id="GO:0005737">
    <property type="term" value="C:cytoplasm"/>
    <property type="evidence" value="ECO:0007669"/>
    <property type="project" value="TreeGrafter"/>
</dbReference>
<dbReference type="InterPro" id="IPR003008">
    <property type="entry name" value="Tubulin_FtsZ_GTPase"/>
</dbReference>
<dbReference type="InterPro" id="IPR045061">
    <property type="entry name" value="FtsZ/CetZ"/>
</dbReference>
<dbReference type="Proteomes" id="UP000470213">
    <property type="component" value="Unassembled WGS sequence"/>
</dbReference>
<dbReference type="SUPFAM" id="SSF52490">
    <property type="entry name" value="Tubulin nucleotide-binding domain-like"/>
    <property type="match status" value="1"/>
</dbReference>
<evidence type="ECO:0000259" key="4">
    <source>
        <dbReference type="SMART" id="SM00864"/>
    </source>
</evidence>
<sequence length="563" mass="62331">MFELVETEDKPNIKVRAFGVGTVGCRLLSNTKFKIDESIELVYIHAENDFLESLDSQENFKIILRDDCNRVNNLSDANRAIEQKHSELTRLIDEADLIFVVAGLGGATGSGCSPYIAKLAKQIGTLCVGMFSLPFGFEGRGKKGVALKAYAELAKVTDSLLLIENDLFLDSFKNNKDGKLQSNLFEDSNKYFYSLIAGTSGALFKPSLLKIEYEDVRAVLESMGPCAVGAGVSSGENRAQQAAQNAIINSEKNGADTSTAKGILAVITCGPDFSIDELESVGNAIKAILNEQITVVMGTIIDLEMSDELEVFITLSGLKELPIDFDVNGYEFYAEVVRTIEFAPHQASAGLSILSYFGEIIKQKHSDVNANFKIEQLSNSVVLTIETVNGHIEKLEKTLDEYGDVIIGAKSPSQFLQDELNVQKLELKLETAALEIRQNERLLLMYQEQNSDYKLRLDRVEEQLYRLQKSLSDGLSSTNKSMASLISKQEQLPNGLIETINEFKHRELPDEVSDLIERKVKELYQNDRNGFLSFSALVKNGVYGVVGNSMYSFLIQLINTVPK</sequence>
<dbReference type="GO" id="GO:0051301">
    <property type="term" value="P:cell division"/>
    <property type="evidence" value="ECO:0007669"/>
    <property type="project" value="TreeGrafter"/>
</dbReference>
<reference evidence="6 7" key="1">
    <citation type="submission" date="2020-01" db="EMBL/GenBank/DDBJ databases">
        <authorList>
            <person name="Chen J."/>
            <person name="Zhu S."/>
            <person name="Yang J."/>
        </authorList>
    </citation>
    <scope>NUCLEOTIDE SEQUENCE [LARGE SCALE GENOMIC DNA]</scope>
    <source>
        <strain evidence="6 7">345S023</strain>
    </source>
</reference>
<evidence type="ECO:0000259" key="5">
    <source>
        <dbReference type="SMART" id="SM00865"/>
    </source>
</evidence>
<dbReference type="SMART" id="SM00864">
    <property type="entry name" value="Tubulin"/>
    <property type="match status" value="1"/>
</dbReference>
<gene>
    <name evidence="6" type="ORF">GTH32_08525</name>
</gene>
<keyword evidence="1" id="KW-0547">Nucleotide-binding</keyword>
<dbReference type="Pfam" id="PF12327">
    <property type="entry name" value="FtsZ_C"/>
    <property type="match status" value="1"/>
</dbReference>
<feature type="domain" description="Tubulin/FtsZ GTPase" evidence="4">
    <location>
        <begin position="14"/>
        <end position="207"/>
    </location>
</feature>
<dbReference type="SMART" id="SM00865">
    <property type="entry name" value="Tubulin_C"/>
    <property type="match status" value="1"/>
</dbReference>
<keyword evidence="3" id="KW-0175">Coiled coil</keyword>
<dbReference type="GO" id="GO:0032153">
    <property type="term" value="C:cell division site"/>
    <property type="evidence" value="ECO:0007669"/>
    <property type="project" value="TreeGrafter"/>
</dbReference>
<evidence type="ECO:0000313" key="6">
    <source>
        <dbReference type="EMBL" id="NDV91222.1"/>
    </source>
</evidence>
<evidence type="ECO:0000256" key="1">
    <source>
        <dbReference type="ARBA" id="ARBA00022741"/>
    </source>
</evidence>
<dbReference type="RefSeq" id="WP_163084812.1">
    <property type="nucleotide sequence ID" value="NZ_JAAAWN010000009.1"/>
</dbReference>
<feature type="domain" description="Tubulin/FtsZ 2-layer sandwich" evidence="5">
    <location>
        <begin position="209"/>
        <end position="324"/>
    </location>
</feature>
<keyword evidence="7" id="KW-1185">Reference proteome</keyword>
<keyword evidence="2" id="KW-0342">GTP-binding</keyword>
<dbReference type="InterPro" id="IPR018316">
    <property type="entry name" value="Tubulin/FtsZ_2-layer-sand-dom"/>
</dbReference>
<dbReference type="PRINTS" id="PR00423">
    <property type="entry name" value="CELLDVISFTSZ"/>
</dbReference>
<dbReference type="GO" id="GO:0005525">
    <property type="term" value="F:GTP binding"/>
    <property type="evidence" value="ECO:0007669"/>
    <property type="project" value="UniProtKB-KW"/>
</dbReference>
<protein>
    <recommendedName>
        <fullName evidence="8">Cell division protein FtsZ</fullName>
    </recommendedName>
</protein>
<accession>A0A7X5LKU6</accession>
<dbReference type="PANTHER" id="PTHR30314:SF3">
    <property type="entry name" value="MITOCHONDRIAL DIVISION PROTEIN FSZA"/>
    <property type="match status" value="1"/>
</dbReference>
<dbReference type="InterPro" id="IPR024757">
    <property type="entry name" value="FtsZ_C"/>
</dbReference>
<dbReference type="InterPro" id="IPR008280">
    <property type="entry name" value="Tub_FtsZ_C"/>
</dbReference>
<comment type="caution">
    <text evidence="6">The sequence shown here is derived from an EMBL/GenBank/DDBJ whole genome shotgun (WGS) entry which is preliminary data.</text>
</comment>